<dbReference type="InterPro" id="IPR011460">
    <property type="entry name" value="Lcl_C"/>
</dbReference>
<reference evidence="2 3" key="1">
    <citation type="journal article" date="2013" name="Front. Microbiol.">
        <title>The genome of Nitrospina gracilis illuminates the metabolism and evolution of the major marine nitrite oxidizer.</title>
        <authorList>
            <person name="Luecker S."/>
            <person name="Nowka B."/>
            <person name="Rattei T."/>
            <person name="Spieck E."/>
            <person name="and Daims H."/>
        </authorList>
    </citation>
    <scope>NUCLEOTIDE SEQUENCE [LARGE SCALE GENOMIC DNA]</scope>
    <source>
        <strain evidence="2 3">3/211</strain>
    </source>
</reference>
<dbReference type="AlphaFoldDB" id="M1YW06"/>
<sequence>MEKPKSRFIKSDNGTIYDSQTSLTWKATDSYLDLEKEVTWDEAQEYAKQVNAENFGGHNDWRLPSFQEAASLYDEEKLNKDFKGGDIRMDSIFPPGAGNTTWTTEERGKEAQILFYINGCPYWYEKNDKTISHAVRLVRRG</sequence>
<evidence type="ECO:0000313" key="3">
    <source>
        <dbReference type="Proteomes" id="UP000011704"/>
    </source>
</evidence>
<proteinExistence type="predicted"/>
<keyword evidence="3" id="KW-1185">Reference proteome</keyword>
<accession>M1YW06</accession>
<evidence type="ECO:0000313" key="2">
    <source>
        <dbReference type="EMBL" id="CCQ89835.1"/>
    </source>
</evidence>
<dbReference type="STRING" id="1266370.NITGR_170092"/>
<feature type="domain" description="Lcl C-terminal" evidence="1">
    <location>
        <begin position="14"/>
        <end position="139"/>
    </location>
</feature>
<gene>
    <name evidence="2" type="ORF">NITGR_170092</name>
</gene>
<name>M1YW06_NITG3</name>
<comment type="caution">
    <text evidence="2">The sequence shown here is derived from an EMBL/GenBank/DDBJ whole genome shotgun (WGS) entry which is preliminary data.</text>
</comment>
<dbReference type="InParanoid" id="M1YW06"/>
<evidence type="ECO:0000259" key="1">
    <source>
        <dbReference type="Pfam" id="PF07603"/>
    </source>
</evidence>
<dbReference type="OrthoDB" id="9793251at2"/>
<dbReference type="Proteomes" id="UP000011704">
    <property type="component" value="Unassembled WGS sequence"/>
</dbReference>
<dbReference type="EMBL" id="CAQJ01000019">
    <property type="protein sequence ID" value="CCQ89835.1"/>
    <property type="molecule type" value="Genomic_DNA"/>
</dbReference>
<dbReference type="HOGENOM" id="CLU_101405_2_0_0"/>
<dbReference type="RefSeq" id="WP_005006665.1">
    <property type="nucleotide sequence ID" value="NZ_HG422173.1"/>
</dbReference>
<dbReference type="Pfam" id="PF07603">
    <property type="entry name" value="Lcl_C"/>
    <property type="match status" value="1"/>
</dbReference>
<protein>
    <recommendedName>
        <fullName evidence="1">Lcl C-terminal domain-containing protein</fullName>
    </recommendedName>
</protein>
<organism evidence="2 3">
    <name type="scientific">Nitrospina gracilis (strain 3/211)</name>
    <dbReference type="NCBI Taxonomy" id="1266370"/>
    <lineage>
        <taxon>Bacteria</taxon>
        <taxon>Pseudomonadati</taxon>
        <taxon>Nitrospinota/Tectimicrobiota group</taxon>
        <taxon>Nitrospinota</taxon>
        <taxon>Nitrospinia</taxon>
        <taxon>Nitrospinales</taxon>
        <taxon>Nitrospinaceae</taxon>
        <taxon>Nitrospina</taxon>
    </lineage>
</organism>